<keyword evidence="3 5" id="KW-0378">Hydrolase</keyword>
<dbReference type="EMBL" id="UAVU01000003">
    <property type="protein sequence ID" value="SQA99526.1"/>
    <property type="molecule type" value="Genomic_DNA"/>
</dbReference>
<evidence type="ECO:0000256" key="4">
    <source>
        <dbReference type="SAM" id="SignalP"/>
    </source>
</evidence>
<name>A0A2X2T352_9ENTR</name>
<feature type="signal peptide" evidence="4">
    <location>
        <begin position="1"/>
        <end position="22"/>
    </location>
</feature>
<reference evidence="5 6" key="1">
    <citation type="submission" date="2018-06" db="EMBL/GenBank/DDBJ databases">
        <authorList>
            <consortium name="Pathogen Informatics"/>
            <person name="Doyle S."/>
        </authorList>
    </citation>
    <scope>NUCLEOTIDE SEQUENCE [LARGE SCALE GENOMIC DNA]</scope>
    <source>
        <strain evidence="5 6">NCTC12120</strain>
    </source>
</reference>
<dbReference type="SUPFAM" id="SSF54060">
    <property type="entry name" value="His-Me finger endonucleases"/>
    <property type="match status" value="1"/>
</dbReference>
<evidence type="ECO:0000256" key="1">
    <source>
        <dbReference type="ARBA" id="ARBA00006429"/>
    </source>
</evidence>
<dbReference type="NCBIfam" id="NF011716">
    <property type="entry name" value="PRK15137.1"/>
    <property type="match status" value="1"/>
</dbReference>
<evidence type="ECO:0000256" key="2">
    <source>
        <dbReference type="ARBA" id="ARBA00022722"/>
    </source>
</evidence>
<feature type="chain" id="PRO_5015927208" evidence="4">
    <location>
        <begin position="23"/>
        <end position="239"/>
    </location>
</feature>
<evidence type="ECO:0000313" key="6">
    <source>
        <dbReference type="Proteomes" id="UP000251197"/>
    </source>
</evidence>
<protein>
    <submittedName>
        <fullName evidence="5">Endonuclease-1</fullName>
        <ecNumber evidence="5">3.1.21.1</ecNumber>
    </submittedName>
</protein>
<organism evidence="5 6">
    <name type="scientific">Cedecea neteri</name>
    <dbReference type="NCBI Taxonomy" id="158822"/>
    <lineage>
        <taxon>Bacteria</taxon>
        <taxon>Pseudomonadati</taxon>
        <taxon>Pseudomonadota</taxon>
        <taxon>Gammaproteobacteria</taxon>
        <taxon>Enterobacterales</taxon>
        <taxon>Enterobacteriaceae</taxon>
        <taxon>Cedecea</taxon>
    </lineage>
</organism>
<evidence type="ECO:0000256" key="3">
    <source>
        <dbReference type="ARBA" id="ARBA00022801"/>
    </source>
</evidence>
<dbReference type="Proteomes" id="UP000251197">
    <property type="component" value="Unassembled WGS sequence"/>
</dbReference>
<sequence>MSRKISWAVAFVAALSSLPAFSTGINSFAQAKTAGVKVNADAPGDFYCGCKISWQGKKGIPDLESCGYKVRKNENRATRIEWEHVMPAWQFGHLLQCWQDGGRKNCAKDPVYRKIESDMHNLQPAVGEVNADRNNFMYSQWNGGEGQYGQCAMKVDFKDKVAEPPERARGAIARTYFYMRDQYQLFAFTPADPSFSRPGTSAIRSTTGNASGMNVLRESRAIIIHMCCGLARRETANLH</sequence>
<dbReference type="PANTHER" id="PTHR33607:SF2">
    <property type="entry name" value="ENDONUCLEASE-1"/>
    <property type="match status" value="1"/>
</dbReference>
<dbReference type="EC" id="3.1.21.1" evidence="5"/>
<dbReference type="PANTHER" id="PTHR33607">
    <property type="entry name" value="ENDONUCLEASE-1"/>
    <property type="match status" value="1"/>
</dbReference>
<keyword evidence="5" id="KW-0255">Endonuclease</keyword>
<dbReference type="STRING" id="158822.LH23_01880"/>
<comment type="similarity">
    <text evidence="1">Belongs to the EndA/NucM nuclease family.</text>
</comment>
<dbReference type="Pfam" id="PF04231">
    <property type="entry name" value="Endonuclease_1"/>
    <property type="match status" value="1"/>
</dbReference>
<evidence type="ECO:0000313" key="5">
    <source>
        <dbReference type="EMBL" id="SQA99526.1"/>
    </source>
</evidence>
<dbReference type="InterPro" id="IPR007346">
    <property type="entry name" value="Endonuclease-I"/>
</dbReference>
<keyword evidence="4" id="KW-0732">Signal</keyword>
<dbReference type="GO" id="GO:0004530">
    <property type="term" value="F:deoxyribonuclease I activity"/>
    <property type="evidence" value="ECO:0007669"/>
    <property type="project" value="UniProtKB-EC"/>
</dbReference>
<gene>
    <name evidence="5" type="primary">endA</name>
    <name evidence="5" type="ORF">NCTC12120_03446</name>
</gene>
<dbReference type="AlphaFoldDB" id="A0A2X2T352"/>
<accession>A0A2X2T352</accession>
<dbReference type="InterPro" id="IPR044925">
    <property type="entry name" value="His-Me_finger_sf"/>
</dbReference>
<proteinExistence type="inferred from homology"/>
<keyword evidence="2" id="KW-0540">Nuclease</keyword>